<evidence type="ECO:0000313" key="2">
    <source>
        <dbReference type="EMBL" id="KAK8848255.1"/>
    </source>
</evidence>
<evidence type="ECO:0000313" key="3">
    <source>
        <dbReference type="Proteomes" id="UP001470230"/>
    </source>
</evidence>
<organism evidence="2 3">
    <name type="scientific">Tritrichomonas musculus</name>
    <dbReference type="NCBI Taxonomy" id="1915356"/>
    <lineage>
        <taxon>Eukaryota</taxon>
        <taxon>Metamonada</taxon>
        <taxon>Parabasalia</taxon>
        <taxon>Tritrichomonadida</taxon>
        <taxon>Tritrichomonadidae</taxon>
        <taxon>Tritrichomonas</taxon>
    </lineage>
</organism>
<name>A0ABR2HJ50_9EUKA</name>
<feature type="region of interest" description="Disordered" evidence="1">
    <location>
        <begin position="1"/>
        <end position="23"/>
    </location>
</feature>
<sequence length="343" mass="40069">MDSKEDFNLSQSNTQNNDGENTFSISINVNPQDVINQYEVQPLDGLIYSIKEKIKDENMHVITFNFGKTRVDIINIETNPEGIPNLRYSPPSNVSEWDFYYTNASFKLTIKVKILNSQKLEDENFTPHDHNAGMIDTMNEHRTIRIRDYSQLEPENQTFGIPDTFKQTDKLDSLITEINNQQKLKSCYFFCEICRPSKELDLIELVGKIYSSNMLIGQSKTFNFFNVDKITYREGKGKIAYIRCLIFIDRQEHPYVLAVCDDAKVNQIFEFVRNLISSCREIKARCTKVKFLRIKLCFKNHKIQLIENDKTSTLKKIAESVIYPFTNYYDSEDIFLKIKSILE</sequence>
<reference evidence="2 3" key="1">
    <citation type="submission" date="2024-04" db="EMBL/GenBank/DDBJ databases">
        <title>Tritrichomonas musculus Genome.</title>
        <authorList>
            <person name="Alves-Ferreira E."/>
            <person name="Grigg M."/>
            <person name="Lorenzi H."/>
            <person name="Galac M."/>
        </authorList>
    </citation>
    <scope>NUCLEOTIDE SEQUENCE [LARGE SCALE GENOMIC DNA]</scope>
    <source>
        <strain evidence="2 3">EAF2021</strain>
    </source>
</reference>
<evidence type="ECO:0000256" key="1">
    <source>
        <dbReference type="SAM" id="MobiDB-lite"/>
    </source>
</evidence>
<accession>A0ABR2HJ50</accession>
<proteinExistence type="predicted"/>
<keyword evidence="3" id="KW-1185">Reference proteome</keyword>
<feature type="compositionally biased region" description="Polar residues" evidence="1">
    <location>
        <begin position="8"/>
        <end position="23"/>
    </location>
</feature>
<comment type="caution">
    <text evidence="2">The sequence shown here is derived from an EMBL/GenBank/DDBJ whole genome shotgun (WGS) entry which is preliminary data.</text>
</comment>
<dbReference type="EMBL" id="JAPFFF010000027">
    <property type="protein sequence ID" value="KAK8848255.1"/>
    <property type="molecule type" value="Genomic_DNA"/>
</dbReference>
<dbReference type="Proteomes" id="UP001470230">
    <property type="component" value="Unassembled WGS sequence"/>
</dbReference>
<gene>
    <name evidence="2" type="ORF">M9Y10_019311</name>
</gene>
<protein>
    <submittedName>
        <fullName evidence="2">Uncharacterized protein</fullName>
    </submittedName>
</protein>